<feature type="transmembrane region" description="Helical" evidence="3">
    <location>
        <begin position="261"/>
        <end position="279"/>
    </location>
</feature>
<organism evidence="5 6">
    <name type="scientific">Mycena venus</name>
    <dbReference type="NCBI Taxonomy" id="2733690"/>
    <lineage>
        <taxon>Eukaryota</taxon>
        <taxon>Fungi</taxon>
        <taxon>Dikarya</taxon>
        <taxon>Basidiomycota</taxon>
        <taxon>Agaricomycotina</taxon>
        <taxon>Agaricomycetes</taxon>
        <taxon>Agaricomycetidae</taxon>
        <taxon>Agaricales</taxon>
        <taxon>Marasmiineae</taxon>
        <taxon>Mycenaceae</taxon>
        <taxon>Mycena</taxon>
    </lineage>
</organism>
<name>A0A8H6XL95_9AGAR</name>
<comment type="similarity">
    <text evidence="2">Belongs to the major facilitator superfamily. Monocarboxylate porter (TC 2.A.1.13) family.</text>
</comment>
<dbReference type="Gene3D" id="1.20.1250.20">
    <property type="entry name" value="MFS general substrate transporter like domains"/>
    <property type="match status" value="1"/>
</dbReference>
<feature type="transmembrane region" description="Helical" evidence="3">
    <location>
        <begin position="332"/>
        <end position="351"/>
    </location>
</feature>
<feature type="transmembrane region" description="Helical" evidence="3">
    <location>
        <begin position="426"/>
        <end position="444"/>
    </location>
</feature>
<protein>
    <submittedName>
        <fullName evidence="5">Monocarboxylate transporter</fullName>
    </submittedName>
</protein>
<reference evidence="5" key="1">
    <citation type="submission" date="2020-05" db="EMBL/GenBank/DDBJ databases">
        <title>Mycena genomes resolve the evolution of fungal bioluminescence.</title>
        <authorList>
            <person name="Tsai I.J."/>
        </authorList>
    </citation>
    <scope>NUCLEOTIDE SEQUENCE</scope>
    <source>
        <strain evidence="5">CCC161011</strain>
    </source>
</reference>
<comment type="subcellular location">
    <subcellularLocation>
        <location evidence="1">Membrane</location>
        <topology evidence="1">Multi-pass membrane protein</topology>
    </subcellularLocation>
</comment>
<proteinExistence type="inferred from homology"/>
<dbReference type="SUPFAM" id="SSF103473">
    <property type="entry name" value="MFS general substrate transporter"/>
    <property type="match status" value="1"/>
</dbReference>
<dbReference type="EMBL" id="JACAZI010000016">
    <property type="protein sequence ID" value="KAF7343328.1"/>
    <property type="molecule type" value="Genomic_DNA"/>
</dbReference>
<dbReference type="InterPro" id="IPR011701">
    <property type="entry name" value="MFS"/>
</dbReference>
<dbReference type="Proteomes" id="UP000620124">
    <property type="component" value="Unassembled WGS sequence"/>
</dbReference>
<dbReference type="PROSITE" id="PS50850">
    <property type="entry name" value="MFS"/>
    <property type="match status" value="1"/>
</dbReference>
<feature type="transmembrane region" description="Helical" evidence="3">
    <location>
        <begin position="100"/>
        <end position="119"/>
    </location>
</feature>
<feature type="transmembrane region" description="Helical" evidence="3">
    <location>
        <begin position="188"/>
        <end position="209"/>
    </location>
</feature>
<dbReference type="OrthoDB" id="2213137at2759"/>
<evidence type="ECO:0000313" key="5">
    <source>
        <dbReference type="EMBL" id="KAF7343328.1"/>
    </source>
</evidence>
<sequence>MADLSKVQSHQVLPAEAMLPGDPLQVNPVVREKSNLGTREDVVEAGADGEWTYPDGGLRAWLVVLGCFIMACTCMGWGLVWGVFQDYYHTTKFSGTPLSTLSLVGGTLSFSMNFAAYLFGGIGDRYGYKKMIALSCTFAYLCLLASAFATKLYQIFLFQGCLLGFSMGIAMPLYMALPSQWFLRRRGLATGIAVAGSGIGGGIECLIVRALLSSLGYRNTIFVYSSGCAVLWTSAWFMMAERRPPGYNDIQKRWLPGNIGPEFYSIALSVFFGIFGYLSPYYFITTYVKSKVPSLNPKSILVVVPLVVMNMSGGVGRIIAGRMADRFGPINMFFTSFFLGGLSQIFIWTFAHSYAAVMVFSVIYGLVGCWFLGLLPVVCAQLFGLNDLATITGFMVLANSPGQLAGASIGGAVFSSSGGNWRAVSLYAGCVMLLGSFCVLYARFSFDKRIWAKA</sequence>
<evidence type="ECO:0000256" key="3">
    <source>
        <dbReference type="SAM" id="Phobius"/>
    </source>
</evidence>
<keyword evidence="3" id="KW-1133">Transmembrane helix</keyword>
<keyword evidence="3" id="KW-0812">Transmembrane</keyword>
<evidence type="ECO:0000313" key="6">
    <source>
        <dbReference type="Proteomes" id="UP000620124"/>
    </source>
</evidence>
<dbReference type="GO" id="GO:0022857">
    <property type="term" value="F:transmembrane transporter activity"/>
    <property type="evidence" value="ECO:0007669"/>
    <property type="project" value="InterPro"/>
</dbReference>
<dbReference type="GO" id="GO:0016020">
    <property type="term" value="C:membrane"/>
    <property type="evidence" value="ECO:0007669"/>
    <property type="project" value="UniProtKB-SubCell"/>
</dbReference>
<dbReference type="PANTHER" id="PTHR11360:SF284">
    <property type="entry name" value="EG:103B4.3 PROTEIN-RELATED"/>
    <property type="match status" value="1"/>
</dbReference>
<gene>
    <name evidence="5" type="ORF">MVEN_01765100</name>
</gene>
<comment type="caution">
    <text evidence="5">The sequence shown here is derived from an EMBL/GenBank/DDBJ whole genome shotgun (WGS) entry which is preliminary data.</text>
</comment>
<accession>A0A8H6XL95</accession>
<feature type="transmembrane region" description="Helical" evidence="3">
    <location>
        <begin position="221"/>
        <end position="240"/>
    </location>
</feature>
<keyword evidence="3" id="KW-0472">Membrane</keyword>
<dbReference type="InterPro" id="IPR020846">
    <property type="entry name" value="MFS_dom"/>
</dbReference>
<feature type="transmembrane region" description="Helical" evidence="3">
    <location>
        <begin position="131"/>
        <end position="149"/>
    </location>
</feature>
<feature type="transmembrane region" description="Helical" evidence="3">
    <location>
        <begin position="60"/>
        <end position="80"/>
    </location>
</feature>
<feature type="transmembrane region" description="Helical" evidence="3">
    <location>
        <begin position="155"/>
        <end position="176"/>
    </location>
</feature>
<evidence type="ECO:0000256" key="1">
    <source>
        <dbReference type="ARBA" id="ARBA00004141"/>
    </source>
</evidence>
<feature type="transmembrane region" description="Helical" evidence="3">
    <location>
        <begin position="391"/>
        <end position="414"/>
    </location>
</feature>
<evidence type="ECO:0000259" key="4">
    <source>
        <dbReference type="PROSITE" id="PS50850"/>
    </source>
</evidence>
<dbReference type="InterPro" id="IPR050327">
    <property type="entry name" value="Proton-linked_MCT"/>
</dbReference>
<feature type="domain" description="Major facilitator superfamily (MFS) profile" evidence="4">
    <location>
        <begin position="59"/>
        <end position="447"/>
    </location>
</feature>
<evidence type="ECO:0000256" key="2">
    <source>
        <dbReference type="ARBA" id="ARBA00006727"/>
    </source>
</evidence>
<dbReference type="PANTHER" id="PTHR11360">
    <property type="entry name" value="MONOCARBOXYLATE TRANSPORTER"/>
    <property type="match status" value="1"/>
</dbReference>
<dbReference type="Pfam" id="PF07690">
    <property type="entry name" value="MFS_1"/>
    <property type="match status" value="2"/>
</dbReference>
<dbReference type="AlphaFoldDB" id="A0A8H6XL95"/>
<feature type="transmembrane region" description="Helical" evidence="3">
    <location>
        <begin position="357"/>
        <end position="379"/>
    </location>
</feature>
<feature type="transmembrane region" description="Helical" evidence="3">
    <location>
        <begin position="299"/>
        <end position="320"/>
    </location>
</feature>
<dbReference type="InterPro" id="IPR036259">
    <property type="entry name" value="MFS_trans_sf"/>
</dbReference>
<keyword evidence="6" id="KW-1185">Reference proteome</keyword>